<evidence type="ECO:0000313" key="2">
    <source>
        <dbReference type="EMBL" id="RKD95849.1"/>
    </source>
</evidence>
<dbReference type="RefSeq" id="WP_120245075.1">
    <property type="nucleotide sequence ID" value="NZ_RAPO01000002.1"/>
</dbReference>
<sequence length="235" mass="25008">MTTGNEGGDPKEKADVPPVLPSEQQSSGDARGALSPDDLDFTESPYVDEIDDGRYVVSADRSPPNVPDEQKASSQSLPQTKGQSQSQAPASRSNAGRETAPATDADPNESAPAAADPHSGAAGTGIQSPEAARTLLANELERVDTRFAIDIVSRFGEDTVRHRMTSDDVVGTFNSLVFWYARHVSRNTPTNRAASLLLAKSDFTPELTETQVRTAMANHGLDESSSLAELLEALE</sequence>
<evidence type="ECO:0000256" key="1">
    <source>
        <dbReference type="SAM" id="MobiDB-lite"/>
    </source>
</evidence>
<proteinExistence type="predicted"/>
<dbReference type="InterPro" id="IPR055923">
    <property type="entry name" value="DUF7500"/>
</dbReference>
<feature type="compositionally biased region" description="Polar residues" evidence="1">
    <location>
        <begin position="72"/>
        <end position="96"/>
    </location>
</feature>
<organism evidence="2 3">
    <name type="scientific">Halopiger aswanensis</name>
    <dbReference type="NCBI Taxonomy" id="148449"/>
    <lineage>
        <taxon>Archaea</taxon>
        <taxon>Methanobacteriati</taxon>
        <taxon>Methanobacteriota</taxon>
        <taxon>Stenosarchaea group</taxon>
        <taxon>Halobacteria</taxon>
        <taxon>Halobacteriales</taxon>
        <taxon>Natrialbaceae</taxon>
        <taxon>Halopiger</taxon>
    </lineage>
</organism>
<comment type="caution">
    <text evidence="2">The sequence shown here is derived from an EMBL/GenBank/DDBJ whole genome shotgun (WGS) entry which is preliminary data.</text>
</comment>
<dbReference type="EMBL" id="RAPO01000002">
    <property type="protein sequence ID" value="RKD95849.1"/>
    <property type="molecule type" value="Genomic_DNA"/>
</dbReference>
<dbReference type="Proteomes" id="UP000283805">
    <property type="component" value="Unassembled WGS sequence"/>
</dbReference>
<dbReference type="Pfam" id="PF24332">
    <property type="entry name" value="DUF7500"/>
    <property type="match status" value="1"/>
</dbReference>
<accession>A0A3R7DE05</accession>
<name>A0A3R7DE05_9EURY</name>
<feature type="region of interest" description="Disordered" evidence="1">
    <location>
        <begin position="1"/>
        <end position="126"/>
    </location>
</feature>
<gene>
    <name evidence="2" type="ORF">ATJ93_2712</name>
</gene>
<keyword evidence="3" id="KW-1185">Reference proteome</keyword>
<feature type="compositionally biased region" description="Low complexity" evidence="1">
    <location>
        <begin position="110"/>
        <end position="121"/>
    </location>
</feature>
<evidence type="ECO:0008006" key="4">
    <source>
        <dbReference type="Google" id="ProtNLM"/>
    </source>
</evidence>
<evidence type="ECO:0000313" key="3">
    <source>
        <dbReference type="Proteomes" id="UP000283805"/>
    </source>
</evidence>
<feature type="compositionally biased region" description="Acidic residues" evidence="1">
    <location>
        <begin position="37"/>
        <end position="51"/>
    </location>
</feature>
<protein>
    <recommendedName>
        <fullName evidence="4">Flagella cluster protein</fullName>
    </recommendedName>
</protein>
<dbReference type="OrthoDB" id="177137at2157"/>
<reference evidence="2 3" key="1">
    <citation type="submission" date="2018-09" db="EMBL/GenBank/DDBJ databases">
        <title>Genomic Encyclopedia of Archaeal and Bacterial Type Strains, Phase II (KMG-II): from individual species to whole genera.</title>
        <authorList>
            <person name="Goeker M."/>
        </authorList>
    </citation>
    <scope>NUCLEOTIDE SEQUENCE [LARGE SCALE GENOMIC DNA]</scope>
    <source>
        <strain evidence="2 3">DSM 13151</strain>
    </source>
</reference>
<dbReference type="AlphaFoldDB" id="A0A3R7DE05"/>